<gene>
    <name evidence="8" type="ORF">NKE59_02140</name>
</gene>
<evidence type="ECO:0000256" key="4">
    <source>
        <dbReference type="ARBA" id="ARBA00023027"/>
    </source>
</evidence>
<keyword evidence="4" id="KW-0520">NAD</keyword>
<dbReference type="PANTHER" id="PTHR42789:SF1">
    <property type="entry name" value="D-ISOMER SPECIFIC 2-HYDROXYACID DEHYDROGENASE FAMILY PROTEIN (AFU_ORTHOLOGUE AFUA_6G10090)"/>
    <property type="match status" value="1"/>
</dbReference>
<proteinExistence type="inferred from homology"/>
<dbReference type="SUPFAM" id="SSF52283">
    <property type="entry name" value="Formate/glycerate dehydrogenase catalytic domain-like"/>
    <property type="match status" value="1"/>
</dbReference>
<dbReference type="InterPro" id="IPR006139">
    <property type="entry name" value="D-isomer_2_OHA_DH_cat_dom"/>
</dbReference>
<dbReference type="Pfam" id="PF00389">
    <property type="entry name" value="2-Hacid_dh"/>
    <property type="match status" value="1"/>
</dbReference>
<dbReference type="Gene3D" id="3.40.50.720">
    <property type="entry name" value="NAD(P)-binding Rossmann-like Domain"/>
    <property type="match status" value="2"/>
</dbReference>
<evidence type="ECO:0000259" key="6">
    <source>
        <dbReference type="Pfam" id="PF00389"/>
    </source>
</evidence>
<accession>A0AAU8A353</accession>
<evidence type="ECO:0000313" key="8">
    <source>
        <dbReference type="EMBL" id="XCC58111.1"/>
    </source>
</evidence>
<protein>
    <submittedName>
        <fullName evidence="8">D-2-hydroxyacid dehydrogenase family protein</fullName>
    </submittedName>
</protein>
<dbReference type="InterPro" id="IPR036291">
    <property type="entry name" value="NAD(P)-bd_dom_sf"/>
</dbReference>
<dbReference type="GO" id="GO:0051287">
    <property type="term" value="F:NAD binding"/>
    <property type="evidence" value="ECO:0007669"/>
    <property type="project" value="InterPro"/>
</dbReference>
<evidence type="ECO:0000256" key="3">
    <source>
        <dbReference type="ARBA" id="ARBA00023002"/>
    </source>
</evidence>
<dbReference type="Pfam" id="PF02826">
    <property type="entry name" value="2-Hacid_dh_C"/>
    <property type="match status" value="1"/>
</dbReference>
<dbReference type="GO" id="GO:0008652">
    <property type="term" value="P:amino acid biosynthetic process"/>
    <property type="evidence" value="ECO:0007669"/>
    <property type="project" value="UniProtKB-KW"/>
</dbReference>
<dbReference type="InterPro" id="IPR029752">
    <property type="entry name" value="D-isomer_DH_CS1"/>
</dbReference>
<dbReference type="SUPFAM" id="SSF51735">
    <property type="entry name" value="NAD(P)-binding Rossmann-fold domains"/>
    <property type="match status" value="1"/>
</dbReference>
<dbReference type="GO" id="GO:0016616">
    <property type="term" value="F:oxidoreductase activity, acting on the CH-OH group of donors, NAD or NADP as acceptor"/>
    <property type="evidence" value="ECO:0007669"/>
    <property type="project" value="InterPro"/>
</dbReference>
<dbReference type="EMBL" id="CP099959">
    <property type="protein sequence ID" value="XCC58111.1"/>
    <property type="molecule type" value="Genomic_DNA"/>
</dbReference>
<keyword evidence="2" id="KW-0028">Amino-acid biosynthesis</keyword>
<reference evidence="8" key="1">
    <citation type="submission" date="2022-06" db="EMBL/GenBank/DDBJ databases">
        <title>New Polynucleobacter species.</title>
        <authorList>
            <person name="Hahn M.W."/>
        </authorList>
    </citation>
    <scope>NUCLEOTIDE SEQUENCE</scope>
    <source>
        <strain evidence="8">UK-FUSCHL-C3</strain>
    </source>
</reference>
<dbReference type="InterPro" id="IPR050857">
    <property type="entry name" value="D-2-hydroxyacid_DH"/>
</dbReference>
<evidence type="ECO:0000256" key="5">
    <source>
        <dbReference type="RuleBase" id="RU003719"/>
    </source>
</evidence>
<evidence type="ECO:0000259" key="7">
    <source>
        <dbReference type="Pfam" id="PF02826"/>
    </source>
</evidence>
<comment type="similarity">
    <text evidence="1 5">Belongs to the D-isomer specific 2-hydroxyacid dehydrogenase family.</text>
</comment>
<dbReference type="RefSeq" id="WP_353439271.1">
    <property type="nucleotide sequence ID" value="NZ_CP099959.1"/>
</dbReference>
<feature type="domain" description="D-isomer specific 2-hydroxyacid dehydrogenase NAD-binding" evidence="7">
    <location>
        <begin position="117"/>
        <end position="291"/>
    </location>
</feature>
<dbReference type="PROSITE" id="PS00065">
    <property type="entry name" value="D_2_HYDROXYACID_DH_1"/>
    <property type="match status" value="1"/>
</dbReference>
<organism evidence="8">
    <name type="scientific">Polynucleobacter sp. UK-FUSCHL-C3</name>
    <dbReference type="NCBI Taxonomy" id="2955208"/>
    <lineage>
        <taxon>Bacteria</taxon>
        <taxon>Pseudomonadati</taxon>
        <taxon>Pseudomonadota</taxon>
        <taxon>Betaproteobacteria</taxon>
        <taxon>Burkholderiales</taxon>
        <taxon>Burkholderiaceae</taxon>
        <taxon>Polynucleobacter</taxon>
    </lineage>
</organism>
<feature type="domain" description="D-isomer specific 2-hydroxyacid dehydrogenase catalytic" evidence="6">
    <location>
        <begin position="27"/>
        <end position="316"/>
    </location>
</feature>
<dbReference type="CDD" id="cd12169">
    <property type="entry name" value="PGDH_like_1"/>
    <property type="match status" value="1"/>
</dbReference>
<dbReference type="PANTHER" id="PTHR42789">
    <property type="entry name" value="D-ISOMER SPECIFIC 2-HYDROXYACID DEHYDROGENASE FAMILY PROTEIN (AFU_ORTHOLOGUE AFUA_6G10090)"/>
    <property type="match status" value="1"/>
</dbReference>
<dbReference type="AlphaFoldDB" id="A0AAU8A353"/>
<name>A0AAU8A353_9BURK</name>
<dbReference type="InterPro" id="IPR006140">
    <property type="entry name" value="D-isomer_DH_NAD-bd"/>
</dbReference>
<evidence type="ECO:0000256" key="1">
    <source>
        <dbReference type="ARBA" id="ARBA00005854"/>
    </source>
</evidence>
<evidence type="ECO:0000256" key="2">
    <source>
        <dbReference type="ARBA" id="ARBA00022605"/>
    </source>
</evidence>
<keyword evidence="3 5" id="KW-0560">Oxidoreductase</keyword>
<sequence>MQAKPRIVVLGDYEHCLQRFADWSSIAERSQLSFHHEPLSGEDLYEVVKDAEVIALVRDRSPFNSELIARLPKLQLFLFTGARNNLLDHQVLINRGIPIACTSGGPSKETTAELTWALILAATKNIVDQTQLLQQGQWRNSDSVLPMLSGQRLGIIGLGAIGGIVAKVGAAFGMDVVCWSPNMTPERAKAAHCEFVPLDTLLQTSKVVSLHLVVGPNTKDLINKERLQLMRADSVLVNTARSALIVTADLMEALKMGRPGKAALDVFDIEPIPQDSPLRHTPNLLMSPHLGFIAEPIFSSFAKGMVDSLTAWLDGKPIPLPFK</sequence>